<dbReference type="HAMAP" id="MF_00528">
    <property type="entry name" value="Maf"/>
    <property type="match status" value="1"/>
</dbReference>
<dbReference type="PANTHER" id="PTHR43213:SF5">
    <property type="entry name" value="BIFUNCTIONAL DTTP_UTP PYROPHOSPHATASE_METHYLTRANSFERASE PROTEIN-RELATED"/>
    <property type="match status" value="1"/>
</dbReference>
<dbReference type="AlphaFoldDB" id="A0A3B1AF63"/>
<evidence type="ECO:0000256" key="1">
    <source>
        <dbReference type="ARBA" id="ARBA00001968"/>
    </source>
</evidence>
<gene>
    <name evidence="3" type="ORF">MNBD_GAMMA23-1370</name>
</gene>
<dbReference type="PIRSF" id="PIRSF006305">
    <property type="entry name" value="Maf"/>
    <property type="match status" value="1"/>
</dbReference>
<dbReference type="CDD" id="cd00555">
    <property type="entry name" value="Maf"/>
    <property type="match status" value="1"/>
</dbReference>
<evidence type="ECO:0000313" key="3">
    <source>
        <dbReference type="EMBL" id="VAW96939.1"/>
    </source>
</evidence>
<dbReference type="InterPro" id="IPR029001">
    <property type="entry name" value="ITPase-like_fam"/>
</dbReference>
<reference evidence="3" key="1">
    <citation type="submission" date="2018-06" db="EMBL/GenBank/DDBJ databases">
        <authorList>
            <person name="Zhirakovskaya E."/>
        </authorList>
    </citation>
    <scope>NUCLEOTIDE SEQUENCE</scope>
</reference>
<comment type="cofactor">
    <cofactor evidence="1">
        <name>a divalent metal cation</name>
        <dbReference type="ChEBI" id="CHEBI:60240"/>
    </cofactor>
</comment>
<dbReference type="GO" id="GO:0047429">
    <property type="term" value="F:nucleoside triphosphate diphosphatase activity"/>
    <property type="evidence" value="ECO:0007669"/>
    <property type="project" value="InterPro"/>
</dbReference>
<dbReference type="Gene3D" id="3.90.950.10">
    <property type="match status" value="1"/>
</dbReference>
<organism evidence="3">
    <name type="scientific">hydrothermal vent metagenome</name>
    <dbReference type="NCBI Taxonomy" id="652676"/>
    <lineage>
        <taxon>unclassified sequences</taxon>
        <taxon>metagenomes</taxon>
        <taxon>ecological metagenomes</taxon>
    </lineage>
</organism>
<evidence type="ECO:0000256" key="2">
    <source>
        <dbReference type="ARBA" id="ARBA00022801"/>
    </source>
</evidence>
<dbReference type="SUPFAM" id="SSF52972">
    <property type="entry name" value="ITPase-like"/>
    <property type="match status" value="1"/>
</dbReference>
<dbReference type="PANTHER" id="PTHR43213">
    <property type="entry name" value="BIFUNCTIONAL DTTP/UTP PYROPHOSPHATASE/METHYLTRANSFERASE PROTEIN-RELATED"/>
    <property type="match status" value="1"/>
</dbReference>
<dbReference type="EMBL" id="UOFT01000054">
    <property type="protein sequence ID" value="VAW96939.1"/>
    <property type="molecule type" value="Genomic_DNA"/>
</dbReference>
<accession>A0A3B1AF63</accession>
<proteinExistence type="inferred from homology"/>
<dbReference type="InterPro" id="IPR003697">
    <property type="entry name" value="Maf-like"/>
</dbReference>
<sequence>MKQLPVYLASQSPRRRELLAQIGVRFDVLDVLVPEEHQLDEAPSDYVQRVAIDKAQAGVALLEKNYLEVNKTGLSNWQSTKKRATIGLVIGADTAVVCNGQILGKPESAEHAELILKQLSAKTHEVYTGVAVYGSRILTATSRTLVTFKRLSPEEIKRYIATNEASDKAGSYAVQGLAAIFIENLQGSYSGVMGLPLYETARLLAQSGVDVLSAR</sequence>
<dbReference type="NCBIfam" id="TIGR00172">
    <property type="entry name" value="maf"/>
    <property type="match status" value="1"/>
</dbReference>
<protein>
    <submittedName>
        <fullName evidence="3">Septum formation protein Maf</fullName>
    </submittedName>
</protein>
<name>A0A3B1AF63_9ZZZZ</name>
<dbReference type="Pfam" id="PF02545">
    <property type="entry name" value="Maf"/>
    <property type="match status" value="1"/>
</dbReference>
<keyword evidence="2" id="KW-0378">Hydrolase</keyword>